<dbReference type="InterPro" id="IPR017927">
    <property type="entry name" value="FAD-bd_FR_type"/>
</dbReference>
<dbReference type="GO" id="GO:0006879">
    <property type="term" value="P:intracellular iron ion homeostasis"/>
    <property type="evidence" value="ECO:0007669"/>
    <property type="project" value="TreeGrafter"/>
</dbReference>
<dbReference type="PROSITE" id="PS51257">
    <property type="entry name" value="PROKAR_LIPOPROTEIN"/>
    <property type="match status" value="1"/>
</dbReference>
<evidence type="ECO:0000256" key="3">
    <source>
        <dbReference type="ARBA" id="ARBA00022448"/>
    </source>
</evidence>
<evidence type="ECO:0000256" key="11">
    <source>
        <dbReference type="SAM" id="Phobius"/>
    </source>
</evidence>
<dbReference type="InterPro" id="IPR051410">
    <property type="entry name" value="Ferric/Cupric_Reductase"/>
</dbReference>
<evidence type="ECO:0000259" key="12">
    <source>
        <dbReference type="PROSITE" id="PS51384"/>
    </source>
</evidence>
<dbReference type="PANTHER" id="PTHR32361:SF26">
    <property type="entry name" value="FAD-BINDING 8 DOMAIN-CONTAINING PROTEIN-RELATED"/>
    <property type="match status" value="1"/>
</dbReference>
<accession>A0A9P7ZCP2</accession>
<evidence type="ECO:0000313" key="13">
    <source>
        <dbReference type="EMBL" id="KAG9249397.1"/>
    </source>
</evidence>
<dbReference type="PROSITE" id="PS51384">
    <property type="entry name" value="FAD_FR"/>
    <property type="match status" value="1"/>
</dbReference>
<evidence type="ECO:0000256" key="6">
    <source>
        <dbReference type="ARBA" id="ARBA00022989"/>
    </source>
</evidence>
<dbReference type="EMBL" id="MU251315">
    <property type="protein sequence ID" value="KAG9249397.1"/>
    <property type="molecule type" value="Genomic_DNA"/>
</dbReference>
<feature type="transmembrane region" description="Helical" evidence="11">
    <location>
        <begin position="53"/>
        <end position="75"/>
    </location>
</feature>
<dbReference type="Proteomes" id="UP000887229">
    <property type="component" value="Unassembled WGS sequence"/>
</dbReference>
<feature type="transmembrane region" description="Helical" evidence="11">
    <location>
        <begin position="221"/>
        <end position="241"/>
    </location>
</feature>
<proteinExistence type="predicted"/>
<dbReference type="GO" id="GO:0015677">
    <property type="term" value="P:copper ion import"/>
    <property type="evidence" value="ECO:0007669"/>
    <property type="project" value="TreeGrafter"/>
</dbReference>
<comment type="catalytic activity">
    <reaction evidence="9">
        <text>2 a Fe(II)-siderophore + NADP(+) + H(+) = 2 a Fe(III)-siderophore + NADPH</text>
        <dbReference type="Rhea" id="RHEA:28795"/>
        <dbReference type="Rhea" id="RHEA-COMP:11342"/>
        <dbReference type="Rhea" id="RHEA-COMP:11344"/>
        <dbReference type="ChEBI" id="CHEBI:15378"/>
        <dbReference type="ChEBI" id="CHEBI:29033"/>
        <dbReference type="ChEBI" id="CHEBI:29034"/>
        <dbReference type="ChEBI" id="CHEBI:57783"/>
        <dbReference type="ChEBI" id="CHEBI:58349"/>
        <dbReference type="EC" id="1.16.1.9"/>
    </reaction>
</comment>
<evidence type="ECO:0000256" key="5">
    <source>
        <dbReference type="ARBA" id="ARBA00022692"/>
    </source>
</evidence>
<keyword evidence="5 11" id="KW-0812">Transmembrane</keyword>
<dbReference type="AlphaFoldDB" id="A0A9P7ZCP2"/>
<name>A0A9P7ZCP2_9HYPO</name>
<feature type="transmembrane region" description="Helical" evidence="11">
    <location>
        <begin position="128"/>
        <end position="151"/>
    </location>
</feature>
<evidence type="ECO:0000256" key="9">
    <source>
        <dbReference type="ARBA" id="ARBA00048483"/>
    </source>
</evidence>
<evidence type="ECO:0000256" key="1">
    <source>
        <dbReference type="ARBA" id="ARBA00004651"/>
    </source>
</evidence>
<protein>
    <recommendedName>
        <fullName evidence="2">ferric-chelate reductase (NADPH)</fullName>
        <ecNumber evidence="2">1.16.1.9</ecNumber>
    </recommendedName>
</protein>
<dbReference type="GO" id="GO:0006826">
    <property type="term" value="P:iron ion transport"/>
    <property type="evidence" value="ECO:0007669"/>
    <property type="project" value="UniProtKB-ARBA"/>
</dbReference>
<dbReference type="RefSeq" id="XP_046113321.1">
    <property type="nucleotide sequence ID" value="XM_046264415.1"/>
</dbReference>
<feature type="region of interest" description="Disordered" evidence="10">
    <location>
        <begin position="466"/>
        <end position="497"/>
    </location>
</feature>
<dbReference type="GO" id="GO:0052851">
    <property type="term" value="F:ferric-chelate reductase (NADPH) activity"/>
    <property type="evidence" value="ECO:0007669"/>
    <property type="project" value="UniProtKB-EC"/>
</dbReference>
<keyword evidence="4" id="KW-1003">Cell membrane</keyword>
<evidence type="ECO:0000256" key="10">
    <source>
        <dbReference type="SAM" id="MobiDB-lite"/>
    </source>
</evidence>
<comment type="subcellular location">
    <subcellularLocation>
        <location evidence="1">Cell membrane</location>
        <topology evidence="1">Multi-pass membrane protein</topology>
    </subcellularLocation>
</comment>
<keyword evidence="6 11" id="KW-1133">Transmembrane helix</keyword>
<dbReference type="SUPFAM" id="SSF63380">
    <property type="entry name" value="Riboflavin synthase domain-like"/>
    <property type="match status" value="1"/>
</dbReference>
<reference evidence="13" key="1">
    <citation type="journal article" date="2021" name="IMA Fungus">
        <title>Genomic characterization of three marine fungi, including Emericellopsis atlantica sp. nov. with signatures of a generalist lifestyle and marine biomass degradation.</title>
        <authorList>
            <person name="Hagestad O.C."/>
            <person name="Hou L."/>
            <person name="Andersen J.H."/>
            <person name="Hansen E.H."/>
            <person name="Altermark B."/>
            <person name="Li C."/>
            <person name="Kuhnert E."/>
            <person name="Cox R.J."/>
            <person name="Crous P.W."/>
            <person name="Spatafora J.W."/>
            <person name="Lail K."/>
            <person name="Amirebrahimi M."/>
            <person name="Lipzen A."/>
            <person name="Pangilinan J."/>
            <person name="Andreopoulos W."/>
            <person name="Hayes R.D."/>
            <person name="Ng V."/>
            <person name="Grigoriev I.V."/>
            <person name="Jackson S.A."/>
            <person name="Sutton T.D.S."/>
            <person name="Dobson A.D.W."/>
            <person name="Rama T."/>
        </authorList>
    </citation>
    <scope>NUCLEOTIDE SEQUENCE</scope>
    <source>
        <strain evidence="13">TS7</strain>
    </source>
</reference>
<evidence type="ECO:0000313" key="14">
    <source>
        <dbReference type="Proteomes" id="UP000887229"/>
    </source>
</evidence>
<gene>
    <name evidence="13" type="ORF">F5Z01DRAFT_669324</name>
</gene>
<keyword evidence="8 11" id="KW-0472">Membrane</keyword>
<evidence type="ECO:0000256" key="7">
    <source>
        <dbReference type="ARBA" id="ARBA00023065"/>
    </source>
</evidence>
<evidence type="ECO:0000256" key="2">
    <source>
        <dbReference type="ARBA" id="ARBA00012668"/>
    </source>
</evidence>
<dbReference type="InterPro" id="IPR013112">
    <property type="entry name" value="FAD-bd_8"/>
</dbReference>
<feature type="domain" description="FAD-binding FR-type" evidence="12">
    <location>
        <begin position="232"/>
        <end position="349"/>
    </location>
</feature>
<keyword evidence="3" id="KW-0813">Transport</keyword>
<comment type="caution">
    <text evidence="13">The sequence shown here is derived from an EMBL/GenBank/DDBJ whole genome shotgun (WGS) entry which is preliminary data.</text>
</comment>
<sequence>MIHKVSPPALYAICTGLFFTSLFVISCILPLLRRGLRLLLLQIRKLVFHRFTIGRHSLIGPWTVWFTLTHVVYVASNVAGLCVGAQSTSLYMSRAGQLALVNAAPLLLSMHLSFLADLFGLRLRTFLLVHRACGLMTTAHVVLHSIVVVARGVSMERNNSVDVYPVTAAGLLLLSTLIGPILRRRYYELFVRLHQALAGGVAAGTVMHLRAVAWSRWPFMYAYGGLITALTLFQLGHTILYNKQLGLPLPRIDVTSSHGTVKATITVSRPLVIDAGQYVNIWVPSVSLFSSHPFTITSWSPDPVRRFELFIQRRQGFTSRLHDRAELHRDISVQSRMLFSGPHGSSLRVWDFEHVLFFVQDFGIAAALPHLQKLVHGRARGQRKTRRVHVLWHVNNIDARQAVTPTINDLFHADGAGESYIFHVSIYNGIEMETETSSHGRFTIHPGVPNVWEILSTEANLREQQVAEGRTTTDAVQESSALDTPRTGMGNHSTGNNERTLVVVSAKGALRDEVRLSLRGFLSRGFELQDLDFQPV</sequence>
<dbReference type="InterPro" id="IPR039261">
    <property type="entry name" value="FNR_nucleotide-bd"/>
</dbReference>
<dbReference type="CDD" id="cd06186">
    <property type="entry name" value="NOX_Duox_like_FAD_NADP"/>
    <property type="match status" value="1"/>
</dbReference>
<evidence type="ECO:0000256" key="8">
    <source>
        <dbReference type="ARBA" id="ARBA00023136"/>
    </source>
</evidence>
<evidence type="ECO:0000256" key="4">
    <source>
        <dbReference type="ARBA" id="ARBA00022475"/>
    </source>
</evidence>
<feature type="compositionally biased region" description="Polar residues" evidence="10">
    <location>
        <begin position="470"/>
        <end position="482"/>
    </location>
</feature>
<feature type="transmembrane region" description="Helical" evidence="11">
    <location>
        <begin position="95"/>
        <end position="116"/>
    </location>
</feature>
<dbReference type="Gene3D" id="2.40.30.10">
    <property type="entry name" value="Translation factors"/>
    <property type="match status" value="1"/>
</dbReference>
<dbReference type="PANTHER" id="PTHR32361">
    <property type="entry name" value="FERRIC/CUPRIC REDUCTASE TRANSMEMBRANE COMPONENT"/>
    <property type="match status" value="1"/>
</dbReference>
<feature type="transmembrane region" description="Helical" evidence="11">
    <location>
        <begin position="163"/>
        <end position="182"/>
    </location>
</feature>
<dbReference type="Gene3D" id="3.40.50.80">
    <property type="entry name" value="Nucleotide-binding domain of ferredoxin-NADP reductase (FNR) module"/>
    <property type="match status" value="1"/>
</dbReference>
<keyword evidence="14" id="KW-1185">Reference proteome</keyword>
<dbReference type="InterPro" id="IPR017938">
    <property type="entry name" value="Riboflavin_synthase-like_b-brl"/>
</dbReference>
<dbReference type="InterPro" id="IPR013130">
    <property type="entry name" value="Fe3_Rdtase_TM_dom"/>
</dbReference>
<keyword evidence="7" id="KW-0406">Ion transport</keyword>
<feature type="transmembrane region" description="Helical" evidence="11">
    <location>
        <begin position="6"/>
        <end position="32"/>
    </location>
</feature>
<dbReference type="Pfam" id="PF01794">
    <property type="entry name" value="Ferric_reduct"/>
    <property type="match status" value="1"/>
</dbReference>
<organism evidence="13 14">
    <name type="scientific">Emericellopsis atlantica</name>
    <dbReference type="NCBI Taxonomy" id="2614577"/>
    <lineage>
        <taxon>Eukaryota</taxon>
        <taxon>Fungi</taxon>
        <taxon>Dikarya</taxon>
        <taxon>Ascomycota</taxon>
        <taxon>Pezizomycotina</taxon>
        <taxon>Sordariomycetes</taxon>
        <taxon>Hypocreomycetidae</taxon>
        <taxon>Hypocreales</taxon>
        <taxon>Bionectriaceae</taxon>
        <taxon>Emericellopsis</taxon>
    </lineage>
</organism>
<dbReference type="Pfam" id="PF08022">
    <property type="entry name" value="FAD_binding_8"/>
    <property type="match status" value="1"/>
</dbReference>
<dbReference type="GeneID" id="70295318"/>
<dbReference type="GO" id="GO:0005886">
    <property type="term" value="C:plasma membrane"/>
    <property type="evidence" value="ECO:0007669"/>
    <property type="project" value="UniProtKB-SubCell"/>
</dbReference>
<dbReference type="EC" id="1.16.1.9" evidence="2"/>
<dbReference type="OrthoDB" id="4494341at2759"/>